<evidence type="ECO:0000313" key="2">
    <source>
        <dbReference type="Proteomes" id="UP001497700"/>
    </source>
</evidence>
<sequence length="493" mass="53658">MADIPRLPTFSTSHLQSRSQPRPPRPQSSGVDSATTEPKSRRRSLPFVFSPLLPKNTSSTSLVPSTAEGRPVPLDNSTAAHRTTALRQLNRSQPSTRHYYTRSSETPSIKSTTTETYSQPVVVRTYSGAPPSSSAKGPVSVSTAPPPSNPATNHPNRNGTVIGMMRYKGNDKPRFPADAKLPPLEAFSFKSIMADIQQDVGADLDRIAEICARSKYSLSNQYEVHIAPQGSGSGFVGPSTVSSRPFVQTGPTLQAISSDDEQVGPMPKKRRGIARRRSVAYGTLETIMSSSRSSDEDKCRKKPAAQIIAEVRGRATKNENTEGASEDSTEAQASTEQQEEQRGHLSRKQALFATAIIDSSRKQMRSEGNIPHSRTSGVVLLGGPAKPQMSRNHLQTRTSPERSSIRYIHESRPRPSRALAESVASATITTPEEPRAPITLTTWMPWKGVCTLEMTASKSDRVRCYSSYAEGSLRELLRSKKALTSGDKSVNVS</sequence>
<dbReference type="EMBL" id="MU393655">
    <property type="protein sequence ID" value="KAI4859117.1"/>
    <property type="molecule type" value="Genomic_DNA"/>
</dbReference>
<reference evidence="1 2" key="1">
    <citation type="journal article" date="2022" name="New Phytol.">
        <title>Ecological generalism drives hyperdiversity of secondary metabolite gene clusters in xylarialean endophytes.</title>
        <authorList>
            <person name="Franco M.E.E."/>
            <person name="Wisecaver J.H."/>
            <person name="Arnold A.E."/>
            <person name="Ju Y.M."/>
            <person name="Slot J.C."/>
            <person name="Ahrendt S."/>
            <person name="Moore L.P."/>
            <person name="Eastman K.E."/>
            <person name="Scott K."/>
            <person name="Konkel Z."/>
            <person name="Mondo S.J."/>
            <person name="Kuo A."/>
            <person name="Hayes R.D."/>
            <person name="Haridas S."/>
            <person name="Andreopoulos B."/>
            <person name="Riley R."/>
            <person name="LaButti K."/>
            <person name="Pangilinan J."/>
            <person name="Lipzen A."/>
            <person name="Amirebrahimi M."/>
            <person name="Yan J."/>
            <person name="Adam C."/>
            <person name="Keymanesh K."/>
            <person name="Ng V."/>
            <person name="Louie K."/>
            <person name="Northen T."/>
            <person name="Drula E."/>
            <person name="Henrissat B."/>
            <person name="Hsieh H.M."/>
            <person name="Youens-Clark K."/>
            <person name="Lutzoni F."/>
            <person name="Miadlikowska J."/>
            <person name="Eastwood D.C."/>
            <person name="Hamelin R.C."/>
            <person name="Grigoriev I.V."/>
            <person name="U'Ren J.M."/>
        </authorList>
    </citation>
    <scope>NUCLEOTIDE SEQUENCE [LARGE SCALE GENOMIC DNA]</scope>
    <source>
        <strain evidence="1 2">CBS 119005</strain>
    </source>
</reference>
<dbReference type="Proteomes" id="UP001497700">
    <property type="component" value="Unassembled WGS sequence"/>
</dbReference>
<organism evidence="1 2">
    <name type="scientific">Hypoxylon rubiginosum</name>
    <dbReference type="NCBI Taxonomy" id="110542"/>
    <lineage>
        <taxon>Eukaryota</taxon>
        <taxon>Fungi</taxon>
        <taxon>Dikarya</taxon>
        <taxon>Ascomycota</taxon>
        <taxon>Pezizomycotina</taxon>
        <taxon>Sordariomycetes</taxon>
        <taxon>Xylariomycetidae</taxon>
        <taxon>Xylariales</taxon>
        <taxon>Hypoxylaceae</taxon>
        <taxon>Hypoxylon</taxon>
    </lineage>
</organism>
<protein>
    <submittedName>
        <fullName evidence="1">Uncharacterized protein</fullName>
    </submittedName>
</protein>
<proteinExistence type="predicted"/>
<accession>A0ACB9YI90</accession>
<evidence type="ECO:0000313" key="1">
    <source>
        <dbReference type="EMBL" id="KAI4859117.1"/>
    </source>
</evidence>
<keyword evidence="2" id="KW-1185">Reference proteome</keyword>
<comment type="caution">
    <text evidence="1">The sequence shown here is derived from an EMBL/GenBank/DDBJ whole genome shotgun (WGS) entry which is preliminary data.</text>
</comment>
<gene>
    <name evidence="1" type="ORF">F4820DRAFT_182745</name>
</gene>
<name>A0ACB9YI90_9PEZI</name>